<reference evidence="1 2" key="1">
    <citation type="submission" date="2024-02" db="EMBL/GenBank/DDBJ databases">
        <title>Haloferula sargassicola NBRC 104335.</title>
        <authorList>
            <person name="Ichikawa N."/>
            <person name="Katano-Makiyama Y."/>
            <person name="Hidaka K."/>
        </authorList>
    </citation>
    <scope>NUCLEOTIDE SEQUENCE [LARGE SCALE GENOMIC DNA]</scope>
    <source>
        <strain evidence="1 2">NBRC 104335</strain>
    </source>
</reference>
<organism evidence="1 2">
    <name type="scientific">Haloferula sargassicola</name>
    <dbReference type="NCBI Taxonomy" id="490096"/>
    <lineage>
        <taxon>Bacteria</taxon>
        <taxon>Pseudomonadati</taxon>
        <taxon>Verrucomicrobiota</taxon>
        <taxon>Verrucomicrobiia</taxon>
        <taxon>Verrucomicrobiales</taxon>
        <taxon>Verrucomicrobiaceae</taxon>
        <taxon>Haloferula</taxon>
    </lineage>
</organism>
<keyword evidence="2" id="KW-1185">Reference proteome</keyword>
<evidence type="ECO:0000313" key="2">
    <source>
        <dbReference type="Proteomes" id="UP001476282"/>
    </source>
</evidence>
<evidence type="ECO:0008006" key="3">
    <source>
        <dbReference type="Google" id="ProtNLM"/>
    </source>
</evidence>
<evidence type="ECO:0000313" key="1">
    <source>
        <dbReference type="EMBL" id="GAA5480969.1"/>
    </source>
</evidence>
<name>A0ABP9UI40_9BACT</name>
<sequence>MKGLWMIALAGWAGARDVESLDRGWRFFQGNVAGAEAAGFDDSTWSRVDTPHDWSIAGSFEKDAAAGGSAGWCACATRTIRPGR</sequence>
<proteinExistence type="predicted"/>
<dbReference type="EMBL" id="BAABRI010000001">
    <property type="protein sequence ID" value="GAA5480969.1"/>
    <property type="molecule type" value="Genomic_DNA"/>
</dbReference>
<gene>
    <name evidence="1" type="ORF">Hsar01_00174</name>
</gene>
<protein>
    <recommendedName>
        <fullName evidence="3">Beta-galactosidase</fullName>
    </recommendedName>
</protein>
<dbReference type="RefSeq" id="WP_353565125.1">
    <property type="nucleotide sequence ID" value="NZ_BAABRI010000001.1"/>
</dbReference>
<dbReference type="SUPFAM" id="SSF49785">
    <property type="entry name" value="Galactose-binding domain-like"/>
    <property type="match status" value="1"/>
</dbReference>
<accession>A0ABP9UI40</accession>
<dbReference type="InterPro" id="IPR008979">
    <property type="entry name" value="Galactose-bd-like_sf"/>
</dbReference>
<comment type="caution">
    <text evidence="1">The sequence shown here is derived from an EMBL/GenBank/DDBJ whole genome shotgun (WGS) entry which is preliminary data.</text>
</comment>
<dbReference type="Gene3D" id="2.60.120.260">
    <property type="entry name" value="Galactose-binding domain-like"/>
    <property type="match status" value="1"/>
</dbReference>
<dbReference type="Proteomes" id="UP001476282">
    <property type="component" value="Unassembled WGS sequence"/>
</dbReference>